<evidence type="ECO:0000313" key="2">
    <source>
        <dbReference type="EMBL" id="GMN71281.1"/>
    </source>
</evidence>
<feature type="region of interest" description="Disordered" evidence="1">
    <location>
        <begin position="41"/>
        <end position="66"/>
    </location>
</feature>
<evidence type="ECO:0000313" key="3">
    <source>
        <dbReference type="Proteomes" id="UP001187192"/>
    </source>
</evidence>
<comment type="caution">
    <text evidence="2">The sequence shown here is derived from an EMBL/GenBank/DDBJ whole genome shotgun (WGS) entry which is preliminary data.</text>
</comment>
<accession>A0AA88EH33</accession>
<gene>
    <name evidence="2" type="ORF">TIFTF001_052646</name>
</gene>
<evidence type="ECO:0000256" key="1">
    <source>
        <dbReference type="SAM" id="MobiDB-lite"/>
    </source>
</evidence>
<proteinExistence type="predicted"/>
<sequence length="66" mass="7131">MLDFGDESPSDDPISVVGEVCFLRRRARVWVRWVTEGKTYSPTPEGKAGAAASGEKEKVGDFGVGE</sequence>
<dbReference type="Proteomes" id="UP001187192">
    <property type="component" value="Unassembled WGS sequence"/>
</dbReference>
<organism evidence="2 3">
    <name type="scientific">Ficus carica</name>
    <name type="common">Common fig</name>
    <dbReference type="NCBI Taxonomy" id="3494"/>
    <lineage>
        <taxon>Eukaryota</taxon>
        <taxon>Viridiplantae</taxon>
        <taxon>Streptophyta</taxon>
        <taxon>Embryophyta</taxon>
        <taxon>Tracheophyta</taxon>
        <taxon>Spermatophyta</taxon>
        <taxon>Magnoliopsida</taxon>
        <taxon>eudicotyledons</taxon>
        <taxon>Gunneridae</taxon>
        <taxon>Pentapetalae</taxon>
        <taxon>rosids</taxon>
        <taxon>fabids</taxon>
        <taxon>Rosales</taxon>
        <taxon>Moraceae</taxon>
        <taxon>Ficeae</taxon>
        <taxon>Ficus</taxon>
    </lineage>
</organism>
<reference evidence="2" key="1">
    <citation type="submission" date="2023-07" db="EMBL/GenBank/DDBJ databases">
        <title>draft genome sequence of fig (Ficus carica).</title>
        <authorList>
            <person name="Takahashi T."/>
            <person name="Nishimura K."/>
        </authorList>
    </citation>
    <scope>NUCLEOTIDE SEQUENCE</scope>
</reference>
<dbReference type="AlphaFoldDB" id="A0AA88EH33"/>
<dbReference type="EMBL" id="BTGU01011319">
    <property type="protein sequence ID" value="GMN71281.1"/>
    <property type="molecule type" value="Genomic_DNA"/>
</dbReference>
<keyword evidence="3" id="KW-1185">Reference proteome</keyword>
<protein>
    <submittedName>
        <fullName evidence="2">Uncharacterized protein</fullName>
    </submittedName>
</protein>
<name>A0AA88EH33_FICCA</name>